<evidence type="ECO:0000256" key="3">
    <source>
        <dbReference type="ARBA" id="ARBA00022517"/>
    </source>
</evidence>
<dbReference type="Gene3D" id="1.25.10.10">
    <property type="entry name" value="Leucine-rich Repeat Variant"/>
    <property type="match status" value="1"/>
</dbReference>
<dbReference type="Pfam" id="PF08146">
    <property type="entry name" value="BP28CT"/>
    <property type="match status" value="1"/>
</dbReference>
<feature type="domain" description="BP28 C-terminal" evidence="7">
    <location>
        <begin position="1819"/>
        <end position="1986"/>
    </location>
</feature>
<dbReference type="SMART" id="SM01036">
    <property type="entry name" value="BP28CT"/>
    <property type="match status" value="1"/>
</dbReference>
<keyword evidence="5" id="KW-0539">Nucleus</keyword>
<dbReference type="Pfam" id="PF12397">
    <property type="entry name" value="U3snoRNP10"/>
    <property type="match status" value="1"/>
</dbReference>
<dbReference type="InterPro" id="IPR012954">
    <property type="entry name" value="BP28_C_dom"/>
</dbReference>
<sequence>MASSIAAQLEAIKSFVHVDSQHLKRPFTRPSILFDPKEAADIDIETIWSIGVQGLEVLISSDERFQNYKNELFSHRSKELDRELMGMEENNQINVSISSYLRLLSGFFLLPSALKTLEYLIRRFKVHVYNTQDLILCALPYHDTHAFVRILQILDTRNTKWAFLDGVKVSGAPPPRSVIVQQCICDKGILDVLCDNASPRKKFQPSKHVISFCTAVFFEVLGTAVTIDDDIIKRILPFVVSGLHHGVKGVIDHRAASFMIVGLIVKRAALAPKLLNSLIRSVAELACEVSKESTELQWFRLSLIVLVNLVQSQKIDILPKKTIDILKETRNLAGMLSELSKEFNADKFLLVLMDSLIDLSWSDECSQQALISLLEKVVIKNYVHHVVTKILSSCVKLMQKVSDSKFSMPGGWVKKILIVLNKRYPSELRGAVNQFLQDNTVRSKKGGSVYKILCKMLDGNVDSSLNMSDSKIWLALHHPKADVRCAMLADLNSSGILKSKEVVSESLVDIQEALLRQLNDKDLTVVRAALSVDGLPDVIGSSELFDGLQNVLRRCINKLLLGSAENVSLTTDIAVSCLKIAISYSHGHTDYIKRTAAMIFPLLLALPQTQNLNFKAMRLVNELNWPLYQTLAVAPAGELTISGSLSSINLKTIKSMAKNFRIYDHMTWFVENCSDLELSKTLFFLVLFEALTFTPSSDDFPEVFETAFPLLKAEWESLVSAGHFILEEFNSEVLDWDCSLILKFLDSDLKSLNAKLIVCIFWKLLSTLISAMPSEILQDDNDKWVSWIKDLFVCFAASKCKHAFHVHLHYLVAQCKISPPCLLSKFFTEEGVPVEVQVESLQCFAFLCSLSQERCQFELLAEFPSVLVPLASDNQDARIAAMNCIDGLCVLWSHLERSGRRNGSNVTWNHFLGELLGLIDQQKTLILSDERFLPAMFASMLGSTCHNILVPQNIENRFDQSTKEKILGLILGSALKLSNYGKLKILSLLKGIGKGIVCVKEVVSLLSLLLNRRNQCFNVPDNSSQKLSSIEIEMLCLLLESCVMSSSSGGNDFEYHLLTALRLDSTTSGHPAYVQPCISVLRKLSGQFYKGLKNEVKEHLFHELLFLCRNANGDVQSAAREAILGIDISFSTFGGMLDIILERGSCINISESKKKKKLSVHAEDDIFRRENSFYILSSLLDVLLLKKDITKRHMLISPLFKLLSVEMVGDALFKEKGLALPSISEADLNATCHIQQTLLIILEDIITSLDSTSALKENITNEINFNVLIECAHSSKDVVTRNHVFSLLSAVAKAFPEEVFGHVLDIVAVAGESTITQIDSHSKHVFEDLISSIVPCWLSKTEDVEALLKIFMDTLPKVVEHRRLSIVLYLLRTLGEDKSLASFLAMLFHSLVSREQTTFLDIRVPDELTFYTREWEYKLALQVCEQYTSLTWIPALVVLLQQLGNDPGLFLELFLAMHFTLHKLQDPEFLFKMESGKDADVIQKGLGKLMEQIVFLLQLVFSKKKQMKFPVILRKELKETMRAVVRNITLVMIPSSYFRSIIKLLHHADKDVGDKALGLLCETARNHEVSSKRKESKTRSSNPCFPWLNMNESDQKSFDKMCLEIVRVLDDPAEGSNTSFKVAAVSALEVLANSFPSNNSIFVLCLRSVAKCISLRNLAVASSCLRTTAALINVLGPKALAEIPHIMENMMKLPSELFSNSDIKAQKSMELIPSVSKDSYLLSVLITLEVVVDKLGGFLNPYLPNIIDLLVLHPEYISGMDAKVESRANGLRKLLAERIPVRLALPPLLKVYPASINAGDKSLEIMFDMLATLIGTMDRSSVVAFHRKIFDLCLLALDIRHQSPVSVHDIDAVEKSVIHAMVALTMKLTESMFKPLFIKSIEWAESDAGEAAPGGSTDRAISFYGMVNKLAESHRSLFVPYFKHLLGSCVHYLSNAGDILSRKKKKAKIQDDDSTKGGMVSIKSWRLRKLVLSCLHKCFLYDTGSSKFLDSSNFQMLLKPIVSQLVIEPPASLDDTPNMPSVKEVDDLLVVCVGHMAVTAGNDLLWKPLNHEVLMQSRSEKLRTRMLALRIIKYLVENLKEEYLVFLAETIPFLGELLEDVEPCVKDLAQEILKELESMSGESLRQYL</sequence>
<accession>A0AAE1ITJ7</accession>
<dbReference type="EMBL" id="JAWXYG010000013">
    <property type="protein sequence ID" value="KAK4256457.1"/>
    <property type="molecule type" value="Genomic_DNA"/>
</dbReference>
<dbReference type="InterPro" id="IPR022125">
    <property type="entry name" value="U3snoRNP10_N"/>
</dbReference>
<evidence type="ECO:0000256" key="1">
    <source>
        <dbReference type="ARBA" id="ARBA00004604"/>
    </source>
</evidence>
<evidence type="ECO:0000256" key="5">
    <source>
        <dbReference type="ARBA" id="ARBA00023242"/>
    </source>
</evidence>
<organism evidence="8 9">
    <name type="scientific">Acacia crassicarpa</name>
    <name type="common">northern wattle</name>
    <dbReference type="NCBI Taxonomy" id="499986"/>
    <lineage>
        <taxon>Eukaryota</taxon>
        <taxon>Viridiplantae</taxon>
        <taxon>Streptophyta</taxon>
        <taxon>Embryophyta</taxon>
        <taxon>Tracheophyta</taxon>
        <taxon>Spermatophyta</taxon>
        <taxon>Magnoliopsida</taxon>
        <taxon>eudicotyledons</taxon>
        <taxon>Gunneridae</taxon>
        <taxon>Pentapetalae</taxon>
        <taxon>rosids</taxon>
        <taxon>fabids</taxon>
        <taxon>Fabales</taxon>
        <taxon>Fabaceae</taxon>
        <taxon>Caesalpinioideae</taxon>
        <taxon>mimosoid clade</taxon>
        <taxon>Acacieae</taxon>
        <taxon>Acacia</taxon>
    </lineage>
</organism>
<keyword evidence="9" id="KW-1185">Reference proteome</keyword>
<dbReference type="GO" id="GO:0030515">
    <property type="term" value="F:snoRNA binding"/>
    <property type="evidence" value="ECO:0007669"/>
    <property type="project" value="TreeGrafter"/>
</dbReference>
<dbReference type="Proteomes" id="UP001293593">
    <property type="component" value="Unassembled WGS sequence"/>
</dbReference>
<reference evidence="8" key="1">
    <citation type="submission" date="2023-10" db="EMBL/GenBank/DDBJ databases">
        <title>Chromosome-level genome of the transformable northern wattle, Acacia crassicarpa.</title>
        <authorList>
            <person name="Massaro I."/>
            <person name="Sinha N.R."/>
            <person name="Poethig S."/>
            <person name="Leichty A.R."/>
        </authorList>
    </citation>
    <scope>NUCLEOTIDE SEQUENCE</scope>
    <source>
        <strain evidence="8">Acra3RX</strain>
        <tissue evidence="8">Leaf</tissue>
    </source>
</reference>
<proteinExistence type="inferred from homology"/>
<dbReference type="GO" id="GO:0045943">
    <property type="term" value="P:positive regulation of transcription by RNA polymerase I"/>
    <property type="evidence" value="ECO:0007669"/>
    <property type="project" value="TreeGrafter"/>
</dbReference>
<dbReference type="SUPFAM" id="SSF48371">
    <property type="entry name" value="ARM repeat"/>
    <property type="match status" value="2"/>
</dbReference>
<evidence type="ECO:0000313" key="9">
    <source>
        <dbReference type="Proteomes" id="UP001293593"/>
    </source>
</evidence>
<dbReference type="GO" id="GO:0030686">
    <property type="term" value="C:90S preribosome"/>
    <property type="evidence" value="ECO:0007669"/>
    <property type="project" value="TreeGrafter"/>
</dbReference>
<dbReference type="InterPro" id="IPR016024">
    <property type="entry name" value="ARM-type_fold"/>
</dbReference>
<dbReference type="PANTHER" id="PTHR13457:SF1">
    <property type="entry name" value="HEAT REPEAT-CONTAINING PROTEIN 1"/>
    <property type="match status" value="1"/>
</dbReference>
<keyword evidence="4" id="KW-0698">rRNA processing</keyword>
<comment type="subcellular location">
    <subcellularLocation>
        <location evidence="1">Nucleus</location>
        <location evidence="1">Nucleolus</location>
    </subcellularLocation>
</comment>
<evidence type="ECO:0000256" key="2">
    <source>
        <dbReference type="ARBA" id="ARBA00010559"/>
    </source>
</evidence>
<name>A0AAE1ITJ7_9FABA</name>
<dbReference type="InterPro" id="IPR056384">
    <property type="entry name" value="ARM_At3g06530"/>
</dbReference>
<protein>
    <recommendedName>
        <fullName evidence="7">BP28 C-terminal domain-containing protein</fullName>
    </recommendedName>
</protein>
<keyword evidence="6" id="KW-0687">Ribonucleoprotein</keyword>
<dbReference type="Pfam" id="PF23243">
    <property type="entry name" value="HEAT_HEATR1"/>
    <property type="match status" value="1"/>
</dbReference>
<keyword evidence="3" id="KW-0690">Ribosome biogenesis</keyword>
<comment type="similarity">
    <text evidence="2">Belongs to the HEATR1/UTP10 family.</text>
</comment>
<gene>
    <name evidence="8" type="ORF">QN277_009317</name>
</gene>
<dbReference type="InterPro" id="IPR040191">
    <property type="entry name" value="UTP10"/>
</dbReference>
<dbReference type="InterPro" id="IPR011989">
    <property type="entry name" value="ARM-like"/>
</dbReference>
<evidence type="ECO:0000259" key="7">
    <source>
        <dbReference type="SMART" id="SM01036"/>
    </source>
</evidence>
<dbReference type="PANTHER" id="PTHR13457">
    <property type="entry name" value="BAP28"/>
    <property type="match status" value="1"/>
</dbReference>
<dbReference type="GO" id="GO:0000462">
    <property type="term" value="P:maturation of SSU-rRNA from tricistronic rRNA transcript (SSU-rRNA, 5.8S rRNA, LSU-rRNA)"/>
    <property type="evidence" value="ECO:0007669"/>
    <property type="project" value="TreeGrafter"/>
</dbReference>
<evidence type="ECO:0000313" key="8">
    <source>
        <dbReference type="EMBL" id="KAK4256457.1"/>
    </source>
</evidence>
<comment type="caution">
    <text evidence="8">The sequence shown here is derived from an EMBL/GenBank/DDBJ whole genome shotgun (WGS) entry which is preliminary data.</text>
</comment>
<dbReference type="Pfam" id="PF24477">
    <property type="entry name" value="ARM_At3g06530"/>
    <property type="match status" value="1"/>
</dbReference>
<dbReference type="InterPro" id="IPR056473">
    <property type="entry name" value="HEAT_Utp10/HEAT1"/>
</dbReference>
<evidence type="ECO:0000256" key="6">
    <source>
        <dbReference type="ARBA" id="ARBA00023274"/>
    </source>
</evidence>
<dbReference type="GO" id="GO:0032040">
    <property type="term" value="C:small-subunit processome"/>
    <property type="evidence" value="ECO:0007669"/>
    <property type="project" value="TreeGrafter"/>
</dbReference>
<dbReference type="GO" id="GO:0034455">
    <property type="term" value="C:t-UTP complex"/>
    <property type="evidence" value="ECO:0007669"/>
    <property type="project" value="TreeGrafter"/>
</dbReference>
<evidence type="ECO:0000256" key="4">
    <source>
        <dbReference type="ARBA" id="ARBA00022552"/>
    </source>
</evidence>